<dbReference type="SMART" id="SM00409">
    <property type="entry name" value="IG"/>
    <property type="match status" value="1"/>
</dbReference>
<organism evidence="10">
    <name type="scientific">Angiostrongylus costaricensis</name>
    <name type="common">Nematode worm</name>
    <dbReference type="NCBI Taxonomy" id="334426"/>
    <lineage>
        <taxon>Eukaryota</taxon>
        <taxon>Metazoa</taxon>
        <taxon>Ecdysozoa</taxon>
        <taxon>Nematoda</taxon>
        <taxon>Chromadorea</taxon>
        <taxon>Rhabditida</taxon>
        <taxon>Rhabditina</taxon>
        <taxon>Rhabditomorpha</taxon>
        <taxon>Strongyloidea</taxon>
        <taxon>Metastrongylidae</taxon>
        <taxon>Angiostrongylus</taxon>
    </lineage>
</organism>
<comment type="similarity">
    <text evidence="2">Belongs to the FAM187 family.</text>
</comment>
<evidence type="ECO:0000256" key="7">
    <source>
        <dbReference type="ARBA" id="ARBA00023180"/>
    </source>
</evidence>
<evidence type="ECO:0000256" key="6">
    <source>
        <dbReference type="ARBA" id="ARBA00023136"/>
    </source>
</evidence>
<evidence type="ECO:0000313" key="10">
    <source>
        <dbReference type="WBParaSite" id="ACOC_0000895501-mRNA-1"/>
    </source>
</evidence>
<keyword evidence="3 8" id="KW-0812">Transmembrane</keyword>
<dbReference type="GO" id="GO:0016020">
    <property type="term" value="C:membrane"/>
    <property type="evidence" value="ECO:0007669"/>
    <property type="project" value="UniProtKB-SubCell"/>
</dbReference>
<dbReference type="Gene3D" id="2.60.40.10">
    <property type="entry name" value="Immunoglobulins"/>
    <property type="match status" value="1"/>
</dbReference>
<evidence type="ECO:0000256" key="1">
    <source>
        <dbReference type="ARBA" id="ARBA00004479"/>
    </source>
</evidence>
<evidence type="ECO:0000256" key="4">
    <source>
        <dbReference type="ARBA" id="ARBA00022729"/>
    </source>
</evidence>
<evidence type="ECO:0000256" key="5">
    <source>
        <dbReference type="ARBA" id="ARBA00022989"/>
    </source>
</evidence>
<proteinExistence type="inferred from homology"/>
<dbReference type="OMA" id="DSDEYFC"/>
<evidence type="ECO:0000259" key="9">
    <source>
        <dbReference type="PROSITE" id="PS50835"/>
    </source>
</evidence>
<sequence>LLIQLRIRRTCLEKTILDRQTGPVVKSYNDLNSVSSVSPENAVEIESTYKPSAGTIGRAFIKAIDFFKERILRLNNKVKDADMWKYDWQHATVGQDWRPLTKMHESGFRAEKIANKVKRFLARDSAKIRVGDRYELRLTAVDRNHSGYYRCVNKHGRRVVSMMYFIDVVSRVNMQMASPWSDCNKCGEEIGEQARSIQCMIQPIVPLSHLHEKSNWIKLFGSVPCDSTLVPLELRKTFARSTKFVQYRPCWVETMVDRNLTSVDELGEVRVLDYIPKGEFLFGEILPRLLAPVVRKNYLVRQTNPVVFTCEMPVDEPGGVQWFSKKKGAINYRTGRFSFDETSRLYISSAELEDSDEYFCYTTDKVLMGVHVIRVLENDRTRETVENLRMFFRFAAFTFIFVLIVGQVMK</sequence>
<dbReference type="InterPro" id="IPR036179">
    <property type="entry name" value="Ig-like_dom_sf"/>
</dbReference>
<name>A0A0R3PT84_ANGCS</name>
<dbReference type="PANTHER" id="PTHR32178">
    <property type="entry name" value="FAM187"/>
    <property type="match status" value="1"/>
</dbReference>
<keyword evidence="5 8" id="KW-1133">Transmembrane helix</keyword>
<feature type="domain" description="Ig-like" evidence="9">
    <location>
        <begin position="287"/>
        <end position="364"/>
    </location>
</feature>
<keyword evidence="4" id="KW-0732">Signal</keyword>
<feature type="transmembrane region" description="Helical" evidence="8">
    <location>
        <begin position="390"/>
        <end position="409"/>
    </location>
</feature>
<dbReference type="WBParaSite" id="ACOC_0000895501-mRNA-1">
    <property type="protein sequence ID" value="ACOC_0000895501-mRNA-1"/>
    <property type="gene ID" value="ACOC_0000895501"/>
</dbReference>
<evidence type="ECO:0000256" key="3">
    <source>
        <dbReference type="ARBA" id="ARBA00022692"/>
    </source>
</evidence>
<evidence type="ECO:0000256" key="2">
    <source>
        <dbReference type="ARBA" id="ARBA00008727"/>
    </source>
</evidence>
<dbReference type="PROSITE" id="PS50835">
    <property type="entry name" value="IG_LIKE"/>
    <property type="match status" value="1"/>
</dbReference>
<accession>A0A0R3PT84</accession>
<dbReference type="PANTHER" id="PTHR32178:SF6">
    <property type="entry name" value="IG-LIKE DOMAIN-CONTAINING PROTEIN"/>
    <property type="match status" value="1"/>
</dbReference>
<evidence type="ECO:0000256" key="8">
    <source>
        <dbReference type="SAM" id="Phobius"/>
    </source>
</evidence>
<comment type="subcellular location">
    <subcellularLocation>
        <location evidence="1">Membrane</location>
        <topology evidence="1">Single-pass type I membrane protein</topology>
    </subcellularLocation>
</comment>
<dbReference type="InterPro" id="IPR007110">
    <property type="entry name" value="Ig-like_dom"/>
</dbReference>
<protein>
    <submittedName>
        <fullName evidence="10">Ig-like domain-containing protein</fullName>
    </submittedName>
</protein>
<dbReference type="InterPro" id="IPR039311">
    <property type="entry name" value="FAM187A/B"/>
</dbReference>
<dbReference type="SUPFAM" id="SSF48726">
    <property type="entry name" value="Immunoglobulin"/>
    <property type="match status" value="1"/>
</dbReference>
<dbReference type="InterPro" id="IPR003599">
    <property type="entry name" value="Ig_sub"/>
</dbReference>
<dbReference type="AlphaFoldDB" id="A0A0R3PT84"/>
<keyword evidence="6 8" id="KW-0472">Membrane</keyword>
<reference evidence="10" key="1">
    <citation type="submission" date="2016-04" db="UniProtKB">
        <authorList>
            <consortium name="WormBaseParasite"/>
        </authorList>
    </citation>
    <scope>IDENTIFICATION</scope>
</reference>
<dbReference type="InterPro" id="IPR013783">
    <property type="entry name" value="Ig-like_fold"/>
</dbReference>
<keyword evidence="7" id="KW-0325">Glycoprotein</keyword>